<name>A0A6A0HE27_HYAAZ</name>
<dbReference type="InterPro" id="IPR028884">
    <property type="entry name" value="Trm82"/>
</dbReference>
<feature type="repeat" description="WD" evidence="9">
    <location>
        <begin position="168"/>
        <end position="210"/>
    </location>
</feature>
<dbReference type="GO" id="GO:0106004">
    <property type="term" value="P:tRNA (guanine-N7)-methylation"/>
    <property type="evidence" value="ECO:0007669"/>
    <property type="project" value="UniProtKB-UniRule"/>
</dbReference>
<dbReference type="PROSITE" id="PS50082">
    <property type="entry name" value="WD_REPEATS_2"/>
    <property type="match status" value="1"/>
</dbReference>
<dbReference type="InterPro" id="IPR015943">
    <property type="entry name" value="WD40/YVTN_repeat-like_dom_sf"/>
</dbReference>
<evidence type="ECO:0000256" key="1">
    <source>
        <dbReference type="ARBA" id="ARBA00004123"/>
    </source>
</evidence>
<evidence type="ECO:0000256" key="4">
    <source>
        <dbReference type="ARBA" id="ARBA00022737"/>
    </source>
</evidence>
<evidence type="ECO:0000256" key="9">
    <source>
        <dbReference type="PROSITE-ProRule" id="PRU00221"/>
    </source>
</evidence>
<proteinExistence type="inferred from homology"/>
<dbReference type="PROSITE" id="PS00678">
    <property type="entry name" value="WD_REPEATS_1"/>
    <property type="match status" value="1"/>
</dbReference>
<comment type="subcellular location">
    <subcellularLocation>
        <location evidence="1 8">Nucleus</location>
    </subcellularLocation>
</comment>
<dbReference type="InterPro" id="IPR001680">
    <property type="entry name" value="WD40_rpt"/>
</dbReference>
<evidence type="ECO:0000256" key="3">
    <source>
        <dbReference type="ARBA" id="ARBA00022694"/>
    </source>
</evidence>
<evidence type="ECO:0000256" key="8">
    <source>
        <dbReference type="HAMAP-Rule" id="MF_03056"/>
    </source>
</evidence>
<dbReference type="OrthoDB" id="371245at2759"/>
<comment type="pathway">
    <text evidence="8">tRNA modification; N(7)-methylguanine-tRNA biosynthesis.</text>
</comment>
<comment type="caution">
    <text evidence="11">The sequence shown here is derived from an EMBL/GenBank/DDBJ whole genome shotgun (WGS) entry which is preliminary data.</text>
</comment>
<dbReference type="InterPro" id="IPR036322">
    <property type="entry name" value="WD40_repeat_dom_sf"/>
</dbReference>
<keyword evidence="3 8" id="KW-0819">tRNA processing</keyword>
<comment type="function">
    <text evidence="8">Required for the formation of N(7)-methylguanine at position 46 (m7G46) in tRNA. In the complex, it is required to stabilize and induce conformational changes of the catalytic subunit.</text>
</comment>
<reference evidence="11" key="3">
    <citation type="submission" date="2019-06" db="EMBL/GenBank/DDBJ databases">
        <authorList>
            <person name="Poynton C."/>
            <person name="Hasenbein S."/>
            <person name="Benoit J.B."/>
            <person name="Sepulveda M.S."/>
            <person name="Poelchau M.F."/>
            <person name="Murali S.C."/>
            <person name="Chen S."/>
            <person name="Glastad K.M."/>
            <person name="Werren J.H."/>
            <person name="Vineis J.H."/>
            <person name="Bowen J.L."/>
            <person name="Friedrich M."/>
            <person name="Jones J."/>
            <person name="Robertson H.M."/>
            <person name="Feyereisen R."/>
            <person name="Mechler-Hickson A."/>
            <person name="Mathers N."/>
            <person name="Lee C.E."/>
            <person name="Colbourne J.K."/>
            <person name="Biales A."/>
            <person name="Johnston J.S."/>
            <person name="Wellborn G.A."/>
            <person name="Rosendale A.J."/>
            <person name="Cridge A.G."/>
            <person name="Munoz-Torres M.C."/>
            <person name="Bain P.A."/>
            <person name="Manny A.R."/>
            <person name="Major K.M."/>
            <person name="Lambert F.N."/>
            <person name="Vulpe C.D."/>
            <person name="Tuck P."/>
            <person name="Blalock B.J."/>
            <person name="Lin Y.-Y."/>
            <person name="Smith M.E."/>
            <person name="Ochoa-Acuna H."/>
            <person name="Chen M.-J.M."/>
            <person name="Childers C.P."/>
            <person name="Qu J."/>
            <person name="Dugan S."/>
            <person name="Lee S.L."/>
            <person name="Chao H."/>
            <person name="Dinh H."/>
            <person name="Han Y."/>
            <person name="Doddapaneni H."/>
            <person name="Worley K.C."/>
            <person name="Muzny D.M."/>
            <person name="Gibbs R.A."/>
            <person name="Richards S."/>
        </authorList>
    </citation>
    <scope>NUCLEOTIDE SEQUENCE</scope>
    <source>
        <strain evidence="11">HAZT.00-mixed</strain>
        <tissue evidence="11">Whole organism</tissue>
    </source>
</reference>
<accession>A0A6A0HE27</accession>
<organism evidence="11">
    <name type="scientific">Hyalella azteca</name>
    <name type="common">Amphipod</name>
    <dbReference type="NCBI Taxonomy" id="294128"/>
    <lineage>
        <taxon>Eukaryota</taxon>
        <taxon>Metazoa</taxon>
        <taxon>Ecdysozoa</taxon>
        <taxon>Arthropoda</taxon>
        <taxon>Crustacea</taxon>
        <taxon>Multicrustacea</taxon>
        <taxon>Malacostraca</taxon>
        <taxon>Eumalacostraca</taxon>
        <taxon>Peracarida</taxon>
        <taxon>Amphipoda</taxon>
        <taxon>Senticaudata</taxon>
        <taxon>Talitrida</taxon>
        <taxon>Talitroidea</taxon>
        <taxon>Hyalellidae</taxon>
        <taxon>Hyalella</taxon>
    </lineage>
</organism>
<dbReference type="SMART" id="SM00320">
    <property type="entry name" value="WD40"/>
    <property type="match status" value="3"/>
</dbReference>
<comment type="subunit">
    <text evidence="7">Forms a heterodimer with the catalytic subunit Mettl1. Interacts with mei-P26 and weakly interacts with bgcn; required for the function or formation of the mei-P26-bgcn-bam-sxl complex. Interacts with nanos; may be involved in mei-P26-dependent derepression of the BMP signaling pathway. Interacts with Myc; the interaction may be mediated by mei-P26 and may be involved in the regulation of ribosome biogenesis.</text>
</comment>
<sequence length="445" mass="49150">MEVAYKSQDKRAIVESENTASKCVPEEALEKEIVTGCCISSCEQFLAAITSHKKLLVWQAVNSSWQLQRSWSLIKRPVDLIFDSSNKTGDVLQFSLADASSKDISSANKSSSNEEFEECSPAPVILGHLSMLLSISMSHCGRYVATGDRDEKIRVSHYPRAHNIASFCLGHSEFVGQLRPMPSHAHLLLSASGDGTIRLWNLDDGKELSMIDTHEHSQSLMVVSKITKSDDAAKSASSPKSPSTSSASHQQERTGSLGRGRVIPKQCAVVDVAVTRDTGSESVDIVAAVFDRSRALALYSVEENLQLKFRCCVEMPRPAVSVTWISHDTLAAVCPLPVQDDSSESVAHDVSSPLPVWQLEGEQLRRLPHHALSVFADKHRQHFVDLYAMDAGVLYKQRYDNVAEYEKKKQERIQRQQENKKLCNELDLKGPSKRFRASGSGEAAS</sequence>
<dbReference type="AlphaFoldDB" id="A0A6A0HE27"/>
<dbReference type="Proteomes" id="UP000711488">
    <property type="component" value="Unassembled WGS sequence"/>
</dbReference>
<dbReference type="PANTHER" id="PTHR16288:SF0">
    <property type="entry name" value="TRNA (GUANINE-N(7)-)-METHYLTRANSFERASE NON-CATALYTIC SUBUNIT WDR4"/>
    <property type="match status" value="1"/>
</dbReference>
<dbReference type="GO" id="GO:0005634">
    <property type="term" value="C:nucleus"/>
    <property type="evidence" value="ECO:0007669"/>
    <property type="project" value="UniProtKB-SubCell"/>
</dbReference>
<comment type="function">
    <text evidence="6">Required for the Mettl1-dependent formation of N(7)-methylguanine at position 46 (m7G46) in tRNA. In the Mettl1-wuho methyltransferase complex, it is required to stabilize and induce conformational changes of the catalytic subunit. Required for binding of nanos mRNA and repression of translation by the mei-P26-bgcn-bam-sxl complex. May cooperate with mei-P26 and nanos to derepress the BMP signaling pathway. May cooperate with mei-P26 to suppress expression of a subset of microRNAs. May cooperate with mei-P26 to regulate bam expression levels in germline cells during gametogenesis. Required to promote mitosis to meiosis transition during gametogenesis. May regulate germline cell division in part by regulating ribosome biogenesis.</text>
</comment>
<dbReference type="Gene3D" id="2.130.10.10">
    <property type="entry name" value="YVTN repeat-like/Quinoprotein amine dehydrogenase"/>
    <property type="match status" value="1"/>
</dbReference>
<dbReference type="GO" id="GO:0005829">
    <property type="term" value="C:cytosol"/>
    <property type="evidence" value="ECO:0007669"/>
    <property type="project" value="TreeGrafter"/>
</dbReference>
<reference evidence="11" key="1">
    <citation type="submission" date="2014-08" db="EMBL/GenBank/DDBJ databases">
        <authorList>
            <person name="Murali S."/>
            <person name="Richards S."/>
            <person name="Bandaranaike D."/>
            <person name="Bellair M."/>
            <person name="Blankenburg K."/>
            <person name="Chao H."/>
            <person name="Dinh H."/>
            <person name="Doddapaneni H."/>
            <person name="Dugan-Rocha S."/>
            <person name="Elkadiri S."/>
            <person name="Gnanaolivu R."/>
            <person name="Hughes D."/>
            <person name="Lee S."/>
            <person name="Li M."/>
            <person name="Ming W."/>
            <person name="Munidasa M."/>
            <person name="Muniz J."/>
            <person name="Nguyen L."/>
            <person name="Osuji N."/>
            <person name="Pu L.-L."/>
            <person name="Puazo M."/>
            <person name="Skinner E."/>
            <person name="Qu C."/>
            <person name="Quiroz J."/>
            <person name="Raj R."/>
            <person name="Weissenberger G."/>
            <person name="Xin Y."/>
            <person name="Zou X."/>
            <person name="Han Y."/>
            <person name="Worley K."/>
            <person name="Muzny D."/>
            <person name="Gibbs R."/>
        </authorList>
    </citation>
    <scope>NUCLEOTIDE SEQUENCE</scope>
    <source>
        <strain evidence="11">HAZT.00-mixed</strain>
        <tissue evidence="11">Whole organism</tissue>
    </source>
</reference>
<evidence type="ECO:0000313" key="11">
    <source>
        <dbReference type="EMBL" id="KAA0203501.1"/>
    </source>
</evidence>
<evidence type="ECO:0000256" key="5">
    <source>
        <dbReference type="ARBA" id="ARBA00023242"/>
    </source>
</evidence>
<dbReference type="Pfam" id="PF00400">
    <property type="entry name" value="WD40"/>
    <property type="match status" value="2"/>
</dbReference>
<keyword evidence="4 8" id="KW-0677">Repeat</keyword>
<feature type="compositionally biased region" description="Low complexity" evidence="10">
    <location>
        <begin position="234"/>
        <end position="248"/>
    </location>
</feature>
<dbReference type="GO" id="GO:0043527">
    <property type="term" value="C:tRNA methyltransferase complex"/>
    <property type="evidence" value="ECO:0007669"/>
    <property type="project" value="TreeGrafter"/>
</dbReference>
<dbReference type="PROSITE" id="PS50294">
    <property type="entry name" value="WD_REPEATS_REGION"/>
    <property type="match status" value="1"/>
</dbReference>
<gene>
    <name evidence="11" type="ORF">HAZT_HAZT008870</name>
</gene>
<dbReference type="InterPro" id="IPR019775">
    <property type="entry name" value="WD40_repeat_CS"/>
</dbReference>
<dbReference type="SUPFAM" id="SSF50978">
    <property type="entry name" value="WD40 repeat-like"/>
    <property type="match status" value="1"/>
</dbReference>
<reference evidence="11" key="2">
    <citation type="journal article" date="2018" name="Environ. Sci. Technol.">
        <title>The Toxicogenome of Hyalella azteca: A Model for Sediment Ecotoxicology and Evolutionary Toxicology.</title>
        <authorList>
            <person name="Poynton H.C."/>
            <person name="Hasenbein S."/>
            <person name="Benoit J.B."/>
            <person name="Sepulveda M.S."/>
            <person name="Poelchau M.F."/>
            <person name="Hughes D.S.T."/>
            <person name="Murali S.C."/>
            <person name="Chen S."/>
            <person name="Glastad K.M."/>
            <person name="Goodisman M.A.D."/>
            <person name="Werren J.H."/>
            <person name="Vineis J.H."/>
            <person name="Bowen J.L."/>
            <person name="Friedrich M."/>
            <person name="Jones J."/>
            <person name="Robertson H.M."/>
            <person name="Feyereisen R."/>
            <person name="Mechler-Hickson A."/>
            <person name="Mathers N."/>
            <person name="Lee C.E."/>
            <person name="Colbourne J.K."/>
            <person name="Biales A."/>
            <person name="Johnston J.S."/>
            <person name="Wellborn G.A."/>
            <person name="Rosendale A.J."/>
            <person name="Cridge A.G."/>
            <person name="Munoz-Torres M.C."/>
            <person name="Bain P.A."/>
            <person name="Manny A.R."/>
            <person name="Major K.M."/>
            <person name="Lambert F.N."/>
            <person name="Vulpe C.D."/>
            <person name="Tuck P."/>
            <person name="Blalock B.J."/>
            <person name="Lin Y.Y."/>
            <person name="Smith M.E."/>
            <person name="Ochoa-Acuna H."/>
            <person name="Chen M.M."/>
            <person name="Childers C.P."/>
            <person name="Qu J."/>
            <person name="Dugan S."/>
            <person name="Lee S.L."/>
            <person name="Chao H."/>
            <person name="Dinh H."/>
            <person name="Han Y."/>
            <person name="Doddapaneni H."/>
            <person name="Worley K.C."/>
            <person name="Muzny D.M."/>
            <person name="Gibbs R.A."/>
            <person name="Richards S."/>
        </authorList>
    </citation>
    <scope>NUCLEOTIDE SEQUENCE</scope>
    <source>
        <strain evidence="11">HAZT.00-mixed</strain>
        <tissue evidence="11">Whole organism</tissue>
    </source>
</reference>
<keyword evidence="2 8" id="KW-0853">WD repeat</keyword>
<evidence type="ECO:0000256" key="10">
    <source>
        <dbReference type="SAM" id="MobiDB-lite"/>
    </source>
</evidence>
<keyword evidence="5 8" id="KW-0539">Nucleus</keyword>
<dbReference type="EMBL" id="JQDR03001525">
    <property type="protein sequence ID" value="KAA0203501.1"/>
    <property type="molecule type" value="Genomic_DNA"/>
</dbReference>
<evidence type="ECO:0000256" key="6">
    <source>
        <dbReference type="ARBA" id="ARBA00093337"/>
    </source>
</evidence>
<dbReference type="PANTHER" id="PTHR16288">
    <property type="entry name" value="WD40 REPEAT PROTEIN 4"/>
    <property type="match status" value="1"/>
</dbReference>
<evidence type="ECO:0000256" key="2">
    <source>
        <dbReference type="ARBA" id="ARBA00022574"/>
    </source>
</evidence>
<feature type="region of interest" description="Disordered" evidence="10">
    <location>
        <begin position="231"/>
        <end position="258"/>
    </location>
</feature>
<comment type="similarity">
    <text evidence="8">Belongs to the WD repeat TRM82 family.</text>
</comment>
<feature type="region of interest" description="Disordered" evidence="10">
    <location>
        <begin position="410"/>
        <end position="445"/>
    </location>
</feature>
<protein>
    <recommendedName>
        <fullName evidence="8">tRNA (guanine-N(7)-)-methyltransferase non-catalytic subunit</fullName>
    </recommendedName>
    <alternativeName>
        <fullName evidence="8">WD repeat-containing protein 4 homolog</fullName>
    </alternativeName>
</protein>
<dbReference type="UniPathway" id="UPA00989"/>
<evidence type="ECO:0000256" key="7">
    <source>
        <dbReference type="ARBA" id="ARBA00093542"/>
    </source>
</evidence>
<feature type="compositionally biased region" description="Basic and acidic residues" evidence="10">
    <location>
        <begin position="410"/>
        <end position="430"/>
    </location>
</feature>
<dbReference type="HAMAP" id="MF_03056">
    <property type="entry name" value="TRM82"/>
    <property type="match status" value="1"/>
</dbReference>